<evidence type="ECO:0000313" key="2">
    <source>
        <dbReference type="Proteomes" id="UP000195221"/>
    </source>
</evidence>
<organism evidence="1 2">
    <name type="scientific">Caballeronia sordidicola</name>
    <name type="common">Burkholderia sordidicola</name>
    <dbReference type="NCBI Taxonomy" id="196367"/>
    <lineage>
        <taxon>Bacteria</taxon>
        <taxon>Pseudomonadati</taxon>
        <taxon>Pseudomonadota</taxon>
        <taxon>Betaproteobacteria</taxon>
        <taxon>Burkholderiales</taxon>
        <taxon>Burkholderiaceae</taxon>
        <taxon>Caballeronia</taxon>
    </lineage>
</organism>
<protein>
    <submittedName>
        <fullName evidence="1">Uncharacterized protein</fullName>
    </submittedName>
</protein>
<dbReference type="EMBL" id="NBTZ01000068">
    <property type="protein sequence ID" value="OTP74118.1"/>
    <property type="molecule type" value="Genomic_DNA"/>
</dbReference>
<name>A0A242MS03_CABSO</name>
<sequence length="83" mass="9689">MRRYQRHQFGPRNHTVHLVEELSLTRSFGRQIQSQISLFHSTIVAAVDLFGNPILHDLCRPSLTLRNHRMSLPQCLPLISRVF</sequence>
<dbReference type="AlphaFoldDB" id="A0A242MS03"/>
<proteinExistence type="predicted"/>
<comment type="caution">
    <text evidence="1">The sequence shown here is derived from an EMBL/GenBank/DDBJ whole genome shotgun (WGS) entry which is preliminary data.</text>
</comment>
<evidence type="ECO:0000313" key="1">
    <source>
        <dbReference type="EMBL" id="OTP74118.1"/>
    </source>
</evidence>
<accession>A0A242MS03</accession>
<reference evidence="1 2" key="1">
    <citation type="submission" date="2017-03" db="EMBL/GenBank/DDBJ databases">
        <title>Genome analysis of strain PAMC 26577.</title>
        <authorList>
            <person name="Oh H.-M."/>
            <person name="Yang J.-A."/>
        </authorList>
    </citation>
    <scope>NUCLEOTIDE SEQUENCE [LARGE SCALE GENOMIC DNA]</scope>
    <source>
        <strain evidence="1 2">PAMC 26577</strain>
    </source>
</reference>
<gene>
    <name evidence="1" type="ORF">PAMC26577_16640</name>
</gene>
<dbReference type="Proteomes" id="UP000195221">
    <property type="component" value="Unassembled WGS sequence"/>
</dbReference>